<keyword evidence="5 10" id="KW-0694">RNA-binding</keyword>
<evidence type="ECO:0000256" key="6">
    <source>
        <dbReference type="ARBA" id="ARBA00024357"/>
    </source>
</evidence>
<dbReference type="PROSITE" id="PS00039">
    <property type="entry name" value="DEAD_ATP_HELICASE"/>
    <property type="match status" value="1"/>
</dbReference>
<dbReference type="InterPro" id="IPR014014">
    <property type="entry name" value="RNA_helicase_DEAD_Q_motif"/>
</dbReference>
<evidence type="ECO:0000259" key="12">
    <source>
        <dbReference type="PROSITE" id="PS51192"/>
    </source>
</evidence>
<evidence type="ECO:0000259" key="13">
    <source>
        <dbReference type="PROSITE" id="PS51194"/>
    </source>
</evidence>
<feature type="region of interest" description="Disordered" evidence="11">
    <location>
        <begin position="1"/>
        <end position="126"/>
    </location>
</feature>
<dbReference type="PANTHER" id="PTHR24031">
    <property type="entry name" value="RNA HELICASE"/>
    <property type="match status" value="1"/>
</dbReference>
<dbReference type="InterPro" id="IPR011545">
    <property type="entry name" value="DEAD/DEAH_box_helicase_dom"/>
</dbReference>
<feature type="region of interest" description="Disordered" evidence="11">
    <location>
        <begin position="583"/>
        <end position="605"/>
    </location>
</feature>
<dbReference type="InterPro" id="IPR025313">
    <property type="entry name" value="SPB4-like_CTE"/>
</dbReference>
<keyword evidence="3 9" id="KW-0347">Helicase</keyword>
<dbReference type="SMART" id="SM01178">
    <property type="entry name" value="DUF4217"/>
    <property type="match status" value="1"/>
</dbReference>
<dbReference type="GeneID" id="104744409"/>
<keyword evidence="4 9" id="KW-0067">ATP-binding</keyword>
<evidence type="ECO:0000313" key="15">
    <source>
        <dbReference type="Proteomes" id="UP000694864"/>
    </source>
</evidence>
<sequence>MADLDLEQQKKSRKRERDTKEKAKKKMLKKLAIKPENESILIHDEPNDKKKKKKKLKQRGDDDEENETAVTAISNDEEPQKKKNKKKSKDVNIVKSKEKEEDNGQEEEEEEEKGEETSGSGIMTGETFESLNLSDKTLKSIREFGFKFLTEIQAKAIPPLMQGEDFLGAARTGSGKTLAFLIPAIELLYNVSFTPRNGTGVIIICPTRELAIQSFLVAKELLKYHSQTVGKVIGGENRKKETELLVKGVNLLVATPGRLLDHLQNTNGFVFKNLKYLVMDEADRILEQNFEEDLKKIIKILPKTRQTSLFSATQTSQVKDLARVSLKEHEYVYIDVDEGRKEVTNEGLEQGYCVVPSAKRLIFLLTFLKRFLGKKKIMVFFSTCKSTKFHAELCRYIKIDCLEIRRGIDQTKRTATFMQFSKAETGILLCTNVASRGLDIPHVDWIVQYDPPEDANTYIHRVGRTARGEGAKGKALLVLTPNELQFIWHLKAEKIPVEQHEFEEDKLLNVKSFLEDLITKNYALKESAKEAYKTYIAGYDSHKMKDAFDVHRLDLKDVAASFGFANPPNVALKIDRGGYKSKREPVNKFNRGRGGRAGGKKYERY</sequence>
<feature type="compositionally biased region" description="Basic and acidic residues" evidence="11">
    <location>
        <begin position="33"/>
        <end position="48"/>
    </location>
</feature>
<evidence type="ECO:0000256" key="4">
    <source>
        <dbReference type="ARBA" id="ARBA00022840"/>
    </source>
</evidence>
<dbReference type="SMART" id="SM00487">
    <property type="entry name" value="DEXDc"/>
    <property type="match status" value="1"/>
</dbReference>
<feature type="domain" description="Helicase C-terminal" evidence="13">
    <location>
        <begin position="367"/>
        <end position="518"/>
    </location>
</feature>
<dbReference type="Pfam" id="PF13959">
    <property type="entry name" value="CTE_SPB4"/>
    <property type="match status" value="1"/>
</dbReference>
<evidence type="ECO:0000256" key="7">
    <source>
        <dbReference type="ARBA" id="ARBA00047984"/>
    </source>
</evidence>
<reference evidence="15" key="1">
    <citation type="journal article" date="2014" name="Nat. Commun.">
        <title>The emerging biofuel crop Camelina sativa retains a highly undifferentiated hexaploid genome structure.</title>
        <authorList>
            <person name="Kagale S."/>
            <person name="Koh C."/>
            <person name="Nixon J."/>
            <person name="Bollina V."/>
            <person name="Clarke W.E."/>
            <person name="Tuteja R."/>
            <person name="Spillane C."/>
            <person name="Robinson S.J."/>
            <person name="Links M.G."/>
            <person name="Clarke C."/>
            <person name="Higgins E.E."/>
            <person name="Huebert T."/>
            <person name="Sharpe A.G."/>
            <person name="Parkin I.A."/>
        </authorList>
    </citation>
    <scope>NUCLEOTIDE SEQUENCE [LARGE SCALE GENOMIC DNA]</scope>
    <source>
        <strain evidence="15">cv. DH55</strain>
    </source>
</reference>
<comment type="catalytic activity">
    <reaction evidence="7 10">
        <text>ATP + H2O = ADP + phosphate + H(+)</text>
        <dbReference type="Rhea" id="RHEA:13065"/>
        <dbReference type="ChEBI" id="CHEBI:15377"/>
        <dbReference type="ChEBI" id="CHEBI:15378"/>
        <dbReference type="ChEBI" id="CHEBI:30616"/>
        <dbReference type="ChEBI" id="CHEBI:43474"/>
        <dbReference type="ChEBI" id="CHEBI:456216"/>
        <dbReference type="EC" id="3.6.4.13"/>
    </reaction>
</comment>
<dbReference type="PROSITE" id="PS51192">
    <property type="entry name" value="HELICASE_ATP_BIND_1"/>
    <property type="match status" value="1"/>
</dbReference>
<dbReference type="Gene3D" id="3.40.50.300">
    <property type="entry name" value="P-loop containing nucleotide triphosphate hydrolases"/>
    <property type="match status" value="2"/>
</dbReference>
<feature type="compositionally biased region" description="Basic residues" evidence="11">
    <location>
        <begin position="22"/>
        <end position="32"/>
    </location>
</feature>
<accession>A0ABM0VZY5</accession>
<evidence type="ECO:0000256" key="1">
    <source>
        <dbReference type="ARBA" id="ARBA00022741"/>
    </source>
</evidence>
<evidence type="ECO:0000259" key="14">
    <source>
        <dbReference type="PROSITE" id="PS51195"/>
    </source>
</evidence>
<dbReference type="PROSITE" id="PS51194">
    <property type="entry name" value="HELICASE_CTER"/>
    <property type="match status" value="1"/>
</dbReference>
<dbReference type="CDD" id="cd18787">
    <property type="entry name" value="SF2_C_DEAD"/>
    <property type="match status" value="1"/>
</dbReference>
<dbReference type="Pfam" id="PF00271">
    <property type="entry name" value="Helicase_C"/>
    <property type="match status" value="1"/>
</dbReference>
<name>A0ABM0VZY5_CAMSA</name>
<feature type="domain" description="DEAD-box RNA helicase Q" evidence="14">
    <location>
        <begin position="126"/>
        <end position="154"/>
    </location>
</feature>
<evidence type="ECO:0000313" key="16">
    <source>
        <dbReference type="RefSeq" id="XP_010463771.1"/>
    </source>
</evidence>
<feature type="compositionally biased region" description="Acidic residues" evidence="11">
    <location>
        <begin position="103"/>
        <end position="114"/>
    </location>
</feature>
<protein>
    <recommendedName>
        <fullName evidence="10">ATP-dependent RNA helicase</fullName>
        <ecNumber evidence="10">3.6.4.13</ecNumber>
    </recommendedName>
</protein>
<dbReference type="InterPro" id="IPR044773">
    <property type="entry name" value="DDX18/Has1_DEADc"/>
</dbReference>
<comment type="function">
    <text evidence="10">RNA helicase.</text>
</comment>
<dbReference type="InterPro" id="IPR001650">
    <property type="entry name" value="Helicase_C-like"/>
</dbReference>
<evidence type="ECO:0000256" key="2">
    <source>
        <dbReference type="ARBA" id="ARBA00022801"/>
    </source>
</evidence>
<evidence type="ECO:0000256" key="10">
    <source>
        <dbReference type="RuleBase" id="RU365068"/>
    </source>
</evidence>
<feature type="short sequence motif" description="Q motif" evidence="8">
    <location>
        <begin position="126"/>
        <end position="154"/>
    </location>
</feature>
<dbReference type="InterPro" id="IPR000629">
    <property type="entry name" value="RNA-helicase_DEAD-box_CS"/>
</dbReference>
<dbReference type="RefSeq" id="XP_010463771.1">
    <property type="nucleotide sequence ID" value="XM_010465469.2"/>
</dbReference>
<dbReference type="CDD" id="cd17942">
    <property type="entry name" value="DEADc_DDX18"/>
    <property type="match status" value="1"/>
</dbReference>
<dbReference type="SMART" id="SM00490">
    <property type="entry name" value="HELICc"/>
    <property type="match status" value="1"/>
</dbReference>
<feature type="domain" description="Helicase ATP-binding" evidence="12">
    <location>
        <begin position="157"/>
        <end position="332"/>
    </location>
</feature>
<keyword evidence="15" id="KW-1185">Reference proteome</keyword>
<feature type="compositionally biased region" description="Basic and acidic residues" evidence="11">
    <location>
        <begin position="7"/>
        <end position="21"/>
    </location>
</feature>
<keyword evidence="1 9" id="KW-0547">Nucleotide-binding</keyword>
<evidence type="ECO:0000256" key="9">
    <source>
        <dbReference type="RuleBase" id="RU000492"/>
    </source>
</evidence>
<evidence type="ECO:0000256" key="11">
    <source>
        <dbReference type="SAM" id="MobiDB-lite"/>
    </source>
</evidence>
<reference evidence="16" key="2">
    <citation type="submission" date="2025-08" db="UniProtKB">
        <authorList>
            <consortium name="RefSeq"/>
        </authorList>
    </citation>
    <scope>IDENTIFICATION</scope>
    <source>
        <tissue evidence="16">Leaf</tissue>
    </source>
</reference>
<evidence type="ECO:0000256" key="8">
    <source>
        <dbReference type="PROSITE-ProRule" id="PRU00552"/>
    </source>
</evidence>
<dbReference type="Proteomes" id="UP000694864">
    <property type="component" value="Chromosome 2"/>
</dbReference>
<proteinExistence type="inferred from homology"/>
<evidence type="ECO:0000256" key="5">
    <source>
        <dbReference type="ARBA" id="ARBA00022884"/>
    </source>
</evidence>
<gene>
    <name evidence="16" type="primary">LOC104744409</name>
</gene>
<dbReference type="SUPFAM" id="SSF52540">
    <property type="entry name" value="P-loop containing nucleoside triphosphate hydrolases"/>
    <property type="match status" value="2"/>
</dbReference>
<comment type="similarity">
    <text evidence="6">Belongs to the DEAD box helicase family. DDX18/HAS1 subfamily.</text>
</comment>
<dbReference type="InterPro" id="IPR027417">
    <property type="entry name" value="P-loop_NTPase"/>
</dbReference>
<comment type="domain">
    <text evidence="10">The Q motif is unique to and characteristic of the DEAD box family of RNA helicases and controls ATP binding and hydrolysis.</text>
</comment>
<dbReference type="Pfam" id="PF00270">
    <property type="entry name" value="DEAD"/>
    <property type="match status" value="1"/>
</dbReference>
<evidence type="ECO:0000256" key="3">
    <source>
        <dbReference type="ARBA" id="ARBA00022806"/>
    </source>
</evidence>
<feature type="compositionally biased region" description="Basic and acidic residues" evidence="11">
    <location>
        <begin position="89"/>
        <end position="102"/>
    </location>
</feature>
<keyword evidence="2 9" id="KW-0378">Hydrolase</keyword>
<dbReference type="PROSITE" id="PS51195">
    <property type="entry name" value="Q_MOTIF"/>
    <property type="match status" value="1"/>
</dbReference>
<dbReference type="EC" id="3.6.4.13" evidence="10"/>
<organism evidence="15 16">
    <name type="scientific">Camelina sativa</name>
    <name type="common">False flax</name>
    <name type="synonym">Myagrum sativum</name>
    <dbReference type="NCBI Taxonomy" id="90675"/>
    <lineage>
        <taxon>Eukaryota</taxon>
        <taxon>Viridiplantae</taxon>
        <taxon>Streptophyta</taxon>
        <taxon>Embryophyta</taxon>
        <taxon>Tracheophyta</taxon>
        <taxon>Spermatophyta</taxon>
        <taxon>Magnoliopsida</taxon>
        <taxon>eudicotyledons</taxon>
        <taxon>Gunneridae</taxon>
        <taxon>Pentapetalae</taxon>
        <taxon>rosids</taxon>
        <taxon>malvids</taxon>
        <taxon>Brassicales</taxon>
        <taxon>Brassicaceae</taxon>
        <taxon>Camelineae</taxon>
        <taxon>Camelina</taxon>
    </lineage>
</organism>
<dbReference type="InterPro" id="IPR014001">
    <property type="entry name" value="Helicase_ATP-bd"/>
</dbReference>